<evidence type="ECO:0000313" key="3">
    <source>
        <dbReference type="Proteomes" id="UP000243515"/>
    </source>
</evidence>
<name>A0A232LYC8_9EURO</name>
<dbReference type="OrthoDB" id="433474at2759"/>
<reference evidence="2 3" key="1">
    <citation type="journal article" date="2015" name="Environ. Microbiol.">
        <title>Metagenome sequence of Elaphomyces granulatus from sporocarp tissue reveals Ascomycota ectomycorrhizal fingerprints of genome expansion and a Proteobacteria-rich microbiome.</title>
        <authorList>
            <person name="Quandt C.A."/>
            <person name="Kohler A."/>
            <person name="Hesse C.N."/>
            <person name="Sharpton T.J."/>
            <person name="Martin F."/>
            <person name="Spatafora J.W."/>
        </authorList>
    </citation>
    <scope>NUCLEOTIDE SEQUENCE [LARGE SCALE GENOMIC DNA]</scope>
    <source>
        <strain evidence="2 3">OSC145934</strain>
    </source>
</reference>
<evidence type="ECO:0000259" key="1">
    <source>
        <dbReference type="Pfam" id="PF07859"/>
    </source>
</evidence>
<comment type="caution">
    <text evidence="2">The sequence shown here is derived from an EMBL/GenBank/DDBJ whole genome shotgun (WGS) entry which is preliminary data.</text>
</comment>
<dbReference type="InterPro" id="IPR029058">
    <property type="entry name" value="AB_hydrolase_fold"/>
</dbReference>
<evidence type="ECO:0000313" key="2">
    <source>
        <dbReference type="EMBL" id="OXV09086.1"/>
    </source>
</evidence>
<dbReference type="GO" id="GO:0005829">
    <property type="term" value="C:cytosol"/>
    <property type="evidence" value="ECO:0007669"/>
    <property type="project" value="TreeGrafter"/>
</dbReference>
<dbReference type="PANTHER" id="PTHR23025">
    <property type="entry name" value="TRIACYLGLYCEROL LIPASE"/>
    <property type="match status" value="1"/>
</dbReference>
<sequence>MKTRWWLYVQAIFWRILMRLGMFLHTFGFTHPPRPSFARSSPRAGGGCMTLYFYCPPAYFQEASVDAVGDNTDTENGDATLKTDSRFPVVVNFHGGGFTLGHATDDARWAQCVVRDTRAIMVSVEYRLAPEHPFPAAVDDGVDALLYLAAHAAELRLDVSRLALTGFSAGGNLAVTVPLRLRDRIRADGRAQAALSSFELQIICCVSWYPLLDFVVAREHRRAASVMPDKTLPAFFTTLFDDAYMPDLSLRASPFASPGRAPDDMLAESLPPHIFLYTCEWDMLLNEGLHFVRRLEGLGKKVSSMMIEKVPHAWDKSPNPFRDQAKVDMLYRIACAEMRSLFEK</sequence>
<proteinExistence type="predicted"/>
<dbReference type="InterPro" id="IPR013094">
    <property type="entry name" value="AB_hydrolase_3"/>
</dbReference>
<dbReference type="Pfam" id="PF07859">
    <property type="entry name" value="Abhydrolase_3"/>
    <property type="match status" value="1"/>
</dbReference>
<dbReference type="GO" id="GO:0004806">
    <property type="term" value="F:triacylglycerol lipase activity"/>
    <property type="evidence" value="ECO:0007669"/>
    <property type="project" value="TreeGrafter"/>
</dbReference>
<accession>A0A232LYC8</accession>
<gene>
    <name evidence="2" type="ORF">Egran_03150</name>
</gene>
<dbReference type="AlphaFoldDB" id="A0A232LYC8"/>
<dbReference type="PANTHER" id="PTHR23025:SF4">
    <property type="entry name" value="ALPHA_BETA HYDROLASE FOLD-3 DOMAIN-CONTAINING PROTEIN"/>
    <property type="match status" value="1"/>
</dbReference>
<dbReference type="EMBL" id="NPHW01003720">
    <property type="protein sequence ID" value="OXV09086.1"/>
    <property type="molecule type" value="Genomic_DNA"/>
</dbReference>
<organism evidence="2 3">
    <name type="scientific">Elaphomyces granulatus</name>
    <dbReference type="NCBI Taxonomy" id="519963"/>
    <lineage>
        <taxon>Eukaryota</taxon>
        <taxon>Fungi</taxon>
        <taxon>Dikarya</taxon>
        <taxon>Ascomycota</taxon>
        <taxon>Pezizomycotina</taxon>
        <taxon>Eurotiomycetes</taxon>
        <taxon>Eurotiomycetidae</taxon>
        <taxon>Eurotiales</taxon>
        <taxon>Elaphomycetaceae</taxon>
        <taxon>Elaphomyces</taxon>
    </lineage>
</organism>
<dbReference type="SUPFAM" id="SSF53474">
    <property type="entry name" value="alpha/beta-Hydrolases"/>
    <property type="match status" value="1"/>
</dbReference>
<protein>
    <recommendedName>
        <fullName evidence="1">Alpha/beta hydrolase fold-3 domain-containing protein</fullName>
    </recommendedName>
</protein>
<dbReference type="Gene3D" id="3.40.50.1820">
    <property type="entry name" value="alpha/beta hydrolase"/>
    <property type="match status" value="1"/>
</dbReference>
<dbReference type="GO" id="GO:0004771">
    <property type="term" value="F:sterol ester esterase activity"/>
    <property type="evidence" value="ECO:0007669"/>
    <property type="project" value="TreeGrafter"/>
</dbReference>
<dbReference type="GO" id="GO:0019433">
    <property type="term" value="P:triglyceride catabolic process"/>
    <property type="evidence" value="ECO:0007669"/>
    <property type="project" value="TreeGrafter"/>
</dbReference>
<feature type="domain" description="Alpha/beta hydrolase fold-3" evidence="1">
    <location>
        <begin position="90"/>
        <end position="314"/>
    </location>
</feature>
<dbReference type="Proteomes" id="UP000243515">
    <property type="component" value="Unassembled WGS sequence"/>
</dbReference>
<keyword evidence="3" id="KW-1185">Reference proteome</keyword>